<dbReference type="Gene3D" id="2.40.490.10">
    <property type="entry name" value="Newcastle disease virus like domain"/>
    <property type="match status" value="1"/>
</dbReference>
<comment type="subunit">
    <text evidence="18">Homotrimer of disulfide-linked F1-F2.</text>
</comment>
<dbReference type="InterPro" id="IPR000776">
    <property type="entry name" value="Fusion_F0_Paramyxovir"/>
</dbReference>
<evidence type="ECO:0000256" key="1">
    <source>
        <dbReference type="ARBA" id="ARBA00008211"/>
    </source>
</evidence>
<keyword evidence="7 18" id="KW-0812">Transmembrane</keyword>
<evidence type="ECO:0000256" key="12">
    <source>
        <dbReference type="ARBA" id="ARBA00022989"/>
    </source>
</evidence>
<keyword evidence="10" id="KW-1043">Host membrane</keyword>
<sequence length="550" mass="59898">MGIKNHNIQLAIICISVVCIHCQISFNNLTTIGVIPGRSYNLKIRGATSSQYIVLKLLPNLDNVSECARNSVDNYKAMLRRILLPINDTLTRIKNAVKDKPMSSPGGANFWGAVIGGMALGIAAAAQVTGSIALHNSLQNAAAIHQMKDAIRHTNQAIEQLQSSTAETILAISALQDQINTQFVPALTTMSCQIVANSLGLRLNQYFSEVSLVFGPNLRDPGSETLSIQAIAKAFNGDFDTLVRMLGYTGADLMDLLESDGIQGRVIDVDLEDYYIVIQMEYPSLTVIPDATVQLFNMISYSMSGQEWISVFPTQLLVRGGFISQIDLSQCILTANSALCYHDASYPASQPILDCARGDTSTCARSRVVTSHVPRFALYNGVLFANCMPVNCRCIQPEFVINQDPGSSNVMIHSDYCNEVLIGSIYITVGPKILPRSIFSQNVSIGQEVVIDPIDIGNELAAAKLSLNQSRETIRKAKDLLDKVNPKVINMSVFGSLIFAVIALILWVFASLLWLIWLTRRINSLSGTGEQARLIVNTAPTLSTLSSYGT</sequence>
<evidence type="ECO:0000256" key="17">
    <source>
        <dbReference type="ARBA" id="ARBA00023296"/>
    </source>
</evidence>
<dbReference type="SUPFAM" id="SSF58069">
    <property type="entry name" value="Virus ectodomain"/>
    <property type="match status" value="1"/>
</dbReference>
<dbReference type="GO" id="GO:0055036">
    <property type="term" value="C:virion membrane"/>
    <property type="evidence" value="ECO:0007669"/>
    <property type="project" value="UniProtKB-SubCell"/>
</dbReference>
<proteinExistence type="inferred from homology"/>
<evidence type="ECO:0000256" key="9">
    <source>
        <dbReference type="ARBA" id="ARBA00022844"/>
    </source>
</evidence>
<evidence type="ECO:0000256" key="3">
    <source>
        <dbReference type="ARBA" id="ARBA00022506"/>
    </source>
</evidence>
<evidence type="ECO:0000256" key="5">
    <source>
        <dbReference type="ARBA" id="ARBA00022521"/>
    </source>
</evidence>
<evidence type="ECO:0000313" key="19">
    <source>
        <dbReference type="EMBL" id="WIU81516.1"/>
    </source>
</evidence>
<dbReference type="EMBL" id="OQ970179">
    <property type="protein sequence ID" value="WIU81516.1"/>
    <property type="molecule type" value="Viral_cRNA"/>
</dbReference>
<keyword evidence="11 18" id="KW-0261">Viral envelope protein</keyword>
<organism evidence="19">
    <name type="scientific">Niviventer confucianus jeilongvirus</name>
    <dbReference type="NCBI Taxonomy" id="3049975"/>
    <lineage>
        <taxon>Viruses</taxon>
        <taxon>Riboviria</taxon>
        <taxon>Orthornavirae</taxon>
        <taxon>Negarnaviricota</taxon>
        <taxon>Haploviricotina</taxon>
        <taxon>Monjiviricetes</taxon>
        <taxon>Mononegavirales</taxon>
        <taxon>Paramyxoviridae</taxon>
        <taxon>Orthoparamyxovirinae</taxon>
        <taxon>Jeilongvirus</taxon>
    </lineage>
</organism>
<evidence type="ECO:0000256" key="11">
    <source>
        <dbReference type="ARBA" id="ARBA00022879"/>
    </source>
</evidence>
<keyword evidence="16" id="KW-0325">Glycoprotein</keyword>
<keyword evidence="4" id="KW-1032">Host cell membrane</keyword>
<evidence type="ECO:0000256" key="7">
    <source>
        <dbReference type="ARBA" id="ARBA00022692"/>
    </source>
</evidence>
<dbReference type="SUPFAM" id="SSF69922">
    <property type="entry name" value="Head and neck region of the ectodomain of NDV fusion glycoprotein"/>
    <property type="match status" value="1"/>
</dbReference>
<name>A0A9Y1Z4E8_9MONO</name>
<keyword evidence="5" id="KW-1169">Fusion of virus membrane with host cell membrane</keyword>
<gene>
    <name evidence="19" type="primary">F</name>
</gene>
<dbReference type="Pfam" id="PF00523">
    <property type="entry name" value="Fusion_gly"/>
    <property type="match status" value="1"/>
</dbReference>
<dbReference type="Gene3D" id="1.10.287.2480">
    <property type="match status" value="1"/>
</dbReference>
<dbReference type="GO" id="GO:0019064">
    <property type="term" value="P:fusion of virus membrane with host plasma membrane"/>
    <property type="evidence" value="ECO:0007669"/>
    <property type="project" value="UniProtKB-KW"/>
</dbReference>
<dbReference type="GO" id="GO:0046718">
    <property type="term" value="P:symbiont entry into host cell"/>
    <property type="evidence" value="ECO:0007669"/>
    <property type="project" value="UniProtKB-KW"/>
</dbReference>
<evidence type="ECO:0000256" key="4">
    <source>
        <dbReference type="ARBA" id="ARBA00022511"/>
    </source>
</evidence>
<feature type="transmembrane region" description="Helical" evidence="18">
    <location>
        <begin position="493"/>
        <end position="517"/>
    </location>
</feature>
<evidence type="ECO:0000256" key="16">
    <source>
        <dbReference type="ARBA" id="ARBA00023180"/>
    </source>
</evidence>
<dbReference type="Gene3D" id="6.10.10.110">
    <property type="match status" value="1"/>
</dbReference>
<keyword evidence="13" id="KW-0175">Coiled coil</keyword>
<evidence type="ECO:0000256" key="13">
    <source>
        <dbReference type="ARBA" id="ARBA00023054"/>
    </source>
</evidence>
<keyword evidence="12 18" id="KW-1133">Transmembrane helix</keyword>
<dbReference type="GO" id="GO:0020002">
    <property type="term" value="C:host cell plasma membrane"/>
    <property type="evidence" value="ECO:0007669"/>
    <property type="project" value="UniProtKB-SubCell"/>
</dbReference>
<keyword evidence="3" id="KW-1168">Fusion of virus membrane with host membrane</keyword>
<reference evidence="19" key="1">
    <citation type="submission" date="2023-05" db="EMBL/GenBank/DDBJ databases">
        <authorList>
            <person name="Xu J."/>
            <person name="Chen J."/>
            <person name="Ren Y."/>
            <person name="Chen L."/>
            <person name="How W."/>
        </authorList>
    </citation>
    <scope>NUCLEOTIDE SEQUENCE</scope>
    <source>
        <strain evidence="19">Shiyan22</strain>
    </source>
</reference>
<accession>A0A9Y1Z4E8</accession>
<evidence type="ECO:0000256" key="2">
    <source>
        <dbReference type="ARBA" id="ARBA00016586"/>
    </source>
</evidence>
<keyword evidence="17" id="KW-1160">Virus entry into host cell</keyword>
<keyword evidence="14 18" id="KW-0472">Membrane</keyword>
<dbReference type="GO" id="GO:0019031">
    <property type="term" value="C:viral envelope"/>
    <property type="evidence" value="ECO:0007669"/>
    <property type="project" value="UniProtKB-KW"/>
</dbReference>
<evidence type="ECO:0000256" key="18">
    <source>
        <dbReference type="RuleBase" id="RU003705"/>
    </source>
</evidence>
<keyword evidence="6" id="KW-1162">Viral penetration into host cytoplasm</keyword>
<protein>
    <recommendedName>
        <fullName evidence="2 18">Fusion glycoprotein F0</fullName>
    </recommendedName>
</protein>
<comment type="similarity">
    <text evidence="1 18">Belongs to the paramyxoviruses fusion glycoprotein family.</text>
</comment>
<evidence type="ECO:0000256" key="14">
    <source>
        <dbReference type="ARBA" id="ARBA00023136"/>
    </source>
</evidence>
<dbReference type="Gene3D" id="2.60.40.1690">
    <property type="entry name" value="Head and neck region of the ectodomain of NDV fusion glycoprotein"/>
    <property type="match status" value="1"/>
</dbReference>
<evidence type="ECO:0000256" key="10">
    <source>
        <dbReference type="ARBA" id="ARBA00022870"/>
    </source>
</evidence>
<keyword evidence="15" id="KW-1015">Disulfide bond</keyword>
<comment type="subcellular location">
    <subcellularLocation>
        <location evidence="18">Virion membrane</location>
        <topology evidence="18">Single-pass type I membrane protein</topology>
    </subcellularLocation>
    <subcellularLocation>
        <location evidence="18">Host cell membrane</location>
        <topology evidence="18">Single-pass membrane protein</topology>
    </subcellularLocation>
</comment>
<evidence type="ECO:0000256" key="15">
    <source>
        <dbReference type="ARBA" id="ARBA00023157"/>
    </source>
</evidence>
<keyword evidence="8" id="KW-0732">Signal</keyword>
<evidence type="ECO:0000256" key="8">
    <source>
        <dbReference type="ARBA" id="ARBA00022729"/>
    </source>
</evidence>
<evidence type="ECO:0000256" key="6">
    <source>
        <dbReference type="ARBA" id="ARBA00022595"/>
    </source>
</evidence>
<keyword evidence="9" id="KW-0946">Virion</keyword>